<reference evidence="1 2" key="1">
    <citation type="submission" date="2019-07" db="EMBL/GenBank/DDBJ databases">
        <title>Whole genome shotgun sequence of Nocardia ninae NBRC 108245.</title>
        <authorList>
            <person name="Hosoyama A."/>
            <person name="Uohara A."/>
            <person name="Ohji S."/>
            <person name="Ichikawa N."/>
        </authorList>
    </citation>
    <scope>NUCLEOTIDE SEQUENCE [LARGE SCALE GENOMIC DNA]</scope>
    <source>
        <strain evidence="1 2">NBRC 108245</strain>
    </source>
</reference>
<dbReference type="EMBL" id="BJXA01000010">
    <property type="protein sequence ID" value="GEM37621.1"/>
    <property type="molecule type" value="Genomic_DNA"/>
</dbReference>
<gene>
    <name evidence="1" type="ORF">NN4_21400</name>
</gene>
<dbReference type="Proteomes" id="UP000321424">
    <property type="component" value="Unassembled WGS sequence"/>
</dbReference>
<organism evidence="1 2">
    <name type="scientific">Nocardia ninae NBRC 108245</name>
    <dbReference type="NCBI Taxonomy" id="1210091"/>
    <lineage>
        <taxon>Bacteria</taxon>
        <taxon>Bacillati</taxon>
        <taxon>Actinomycetota</taxon>
        <taxon>Actinomycetes</taxon>
        <taxon>Mycobacteriales</taxon>
        <taxon>Nocardiaceae</taxon>
        <taxon>Nocardia</taxon>
    </lineage>
</organism>
<comment type="caution">
    <text evidence="1">The sequence shown here is derived from an EMBL/GenBank/DDBJ whole genome shotgun (WGS) entry which is preliminary data.</text>
</comment>
<keyword evidence="2" id="KW-1185">Reference proteome</keyword>
<evidence type="ECO:0000313" key="1">
    <source>
        <dbReference type="EMBL" id="GEM37621.1"/>
    </source>
</evidence>
<proteinExistence type="predicted"/>
<name>A0A511MAV7_9NOCA</name>
<sequence>MSQRAQYPHRRGLLPGGRGAETGRLFADEALAHTHVRRVYLGKGIAQQRGSAG</sequence>
<protein>
    <submittedName>
        <fullName evidence="1">Uncharacterized protein</fullName>
    </submittedName>
</protein>
<accession>A0A511MAV7</accession>
<evidence type="ECO:0000313" key="2">
    <source>
        <dbReference type="Proteomes" id="UP000321424"/>
    </source>
</evidence>
<dbReference type="AlphaFoldDB" id="A0A511MAV7"/>